<organism evidence="2 3">
    <name type="scientific">Stephania cephalantha</name>
    <dbReference type="NCBI Taxonomy" id="152367"/>
    <lineage>
        <taxon>Eukaryota</taxon>
        <taxon>Viridiplantae</taxon>
        <taxon>Streptophyta</taxon>
        <taxon>Embryophyta</taxon>
        <taxon>Tracheophyta</taxon>
        <taxon>Spermatophyta</taxon>
        <taxon>Magnoliopsida</taxon>
        <taxon>Ranunculales</taxon>
        <taxon>Menispermaceae</taxon>
        <taxon>Menispermoideae</taxon>
        <taxon>Cissampelideae</taxon>
        <taxon>Stephania</taxon>
    </lineage>
</organism>
<evidence type="ECO:0000313" key="3">
    <source>
        <dbReference type="Proteomes" id="UP001419268"/>
    </source>
</evidence>
<keyword evidence="1" id="KW-1133">Transmembrane helix</keyword>
<reference evidence="2 3" key="1">
    <citation type="submission" date="2024-01" db="EMBL/GenBank/DDBJ databases">
        <title>Genome assemblies of Stephania.</title>
        <authorList>
            <person name="Yang L."/>
        </authorList>
    </citation>
    <scope>NUCLEOTIDE SEQUENCE [LARGE SCALE GENOMIC DNA]</scope>
    <source>
        <strain evidence="2">JXDWG</strain>
        <tissue evidence="2">Leaf</tissue>
    </source>
</reference>
<keyword evidence="1" id="KW-0812">Transmembrane</keyword>
<keyword evidence="3" id="KW-1185">Reference proteome</keyword>
<dbReference type="EMBL" id="JBBNAG010000005">
    <property type="protein sequence ID" value="KAK9133948.1"/>
    <property type="molecule type" value="Genomic_DNA"/>
</dbReference>
<proteinExistence type="predicted"/>
<evidence type="ECO:0000313" key="2">
    <source>
        <dbReference type="EMBL" id="KAK9133948.1"/>
    </source>
</evidence>
<feature type="transmembrane region" description="Helical" evidence="1">
    <location>
        <begin position="37"/>
        <end position="56"/>
    </location>
</feature>
<evidence type="ECO:0000256" key="1">
    <source>
        <dbReference type="SAM" id="Phobius"/>
    </source>
</evidence>
<sequence length="82" mass="9203">MSSMSSSSSSSSSSIQFNSWPKFLQNPSFRHWSGFHLSQLMILFVGFYLLFSYLCFGEGCLEFLPPPILETRGSRLVGPQVS</sequence>
<dbReference type="Proteomes" id="UP001419268">
    <property type="component" value="Unassembled WGS sequence"/>
</dbReference>
<protein>
    <submittedName>
        <fullName evidence="2">Uncharacterized protein</fullName>
    </submittedName>
</protein>
<accession>A0AAP0JH55</accession>
<comment type="caution">
    <text evidence="2">The sequence shown here is derived from an EMBL/GenBank/DDBJ whole genome shotgun (WGS) entry which is preliminary data.</text>
</comment>
<gene>
    <name evidence="2" type="ORF">Scep_013476</name>
</gene>
<name>A0AAP0JH55_9MAGN</name>
<keyword evidence="1" id="KW-0472">Membrane</keyword>
<dbReference type="AlphaFoldDB" id="A0AAP0JH55"/>